<gene>
    <name evidence="5" type="ORF">SAMN05421505_103244</name>
</gene>
<dbReference type="SUPFAM" id="SSF53597">
    <property type="entry name" value="Dihydrofolate reductase-like"/>
    <property type="match status" value="1"/>
</dbReference>
<dbReference type="PANTHER" id="PTHR38011:SF7">
    <property type="entry name" value="2,5-DIAMINO-6-RIBOSYLAMINO-4(3H)-PYRIMIDINONE 5'-PHOSPHATE REDUCTASE"/>
    <property type="match status" value="1"/>
</dbReference>
<feature type="domain" description="Bacterial bifunctional deaminase-reductase C-terminal" evidence="4">
    <location>
        <begin position="5"/>
        <end position="218"/>
    </location>
</feature>
<evidence type="ECO:0000256" key="2">
    <source>
        <dbReference type="ARBA" id="ARBA00022857"/>
    </source>
</evidence>
<evidence type="ECO:0000313" key="5">
    <source>
        <dbReference type="EMBL" id="SDG33712.1"/>
    </source>
</evidence>
<dbReference type="PANTHER" id="PTHR38011">
    <property type="entry name" value="DIHYDROFOLATE REDUCTASE FAMILY PROTEIN (AFU_ORTHOLOGUE AFUA_8G06820)"/>
    <property type="match status" value="1"/>
</dbReference>
<comment type="pathway">
    <text evidence="1">Cofactor biosynthesis; riboflavin biosynthesis.</text>
</comment>
<sequence>MDGRPYVLLSCAMSLDGHIDDSGPDRLLLSNEEDFDRVDEVRASCDAILVGAGTLRRDNPRLLVRSEARRHARVRRGLPPHPAKVTLTATARLDPAGLFFTEGDARKIVYAASAVVGPLSAALAGVAEVSDAGDPLDLRTALADLARRGIARLMVEGGGTVHTHFLQEGLVDELQLVVAPFFVGDPSAPRFVYGGSFPQDSRHRMELADVRRLGDVVLLRYLVGGA</sequence>
<dbReference type="OrthoDB" id="9800865at2"/>
<keyword evidence="2" id="KW-0521">NADP</keyword>
<dbReference type="Pfam" id="PF01872">
    <property type="entry name" value="RibD_C"/>
    <property type="match status" value="1"/>
</dbReference>
<dbReference type="GO" id="GO:0009231">
    <property type="term" value="P:riboflavin biosynthetic process"/>
    <property type="evidence" value="ECO:0007669"/>
    <property type="project" value="InterPro"/>
</dbReference>
<organism evidence="5 6">
    <name type="scientific">Sinosporangium album</name>
    <dbReference type="NCBI Taxonomy" id="504805"/>
    <lineage>
        <taxon>Bacteria</taxon>
        <taxon>Bacillati</taxon>
        <taxon>Actinomycetota</taxon>
        <taxon>Actinomycetes</taxon>
        <taxon>Streptosporangiales</taxon>
        <taxon>Streptosporangiaceae</taxon>
        <taxon>Sinosporangium</taxon>
    </lineage>
</organism>
<accession>A0A1G7TF26</accession>
<dbReference type="STRING" id="504805.SAMN05421505_103244"/>
<keyword evidence="6" id="KW-1185">Reference proteome</keyword>
<dbReference type="Proteomes" id="UP000198923">
    <property type="component" value="Unassembled WGS sequence"/>
</dbReference>
<protein>
    <submittedName>
        <fullName evidence="5">5-amino-6-(5-phosphoribosylamino)uracil reductase</fullName>
    </submittedName>
</protein>
<evidence type="ECO:0000259" key="4">
    <source>
        <dbReference type="Pfam" id="PF01872"/>
    </source>
</evidence>
<dbReference type="InterPro" id="IPR024072">
    <property type="entry name" value="DHFR-like_dom_sf"/>
</dbReference>
<dbReference type="EMBL" id="FNCN01000003">
    <property type="protein sequence ID" value="SDG33712.1"/>
    <property type="molecule type" value="Genomic_DNA"/>
</dbReference>
<dbReference type="InterPro" id="IPR002734">
    <property type="entry name" value="RibDG_C"/>
</dbReference>
<evidence type="ECO:0000256" key="1">
    <source>
        <dbReference type="ARBA" id="ARBA00005104"/>
    </source>
</evidence>
<reference evidence="5 6" key="1">
    <citation type="submission" date="2016-10" db="EMBL/GenBank/DDBJ databases">
        <authorList>
            <person name="de Groot N.N."/>
        </authorList>
    </citation>
    <scope>NUCLEOTIDE SEQUENCE [LARGE SCALE GENOMIC DNA]</scope>
    <source>
        <strain evidence="5 6">CPCC 201354</strain>
    </source>
</reference>
<evidence type="ECO:0000313" key="6">
    <source>
        <dbReference type="Proteomes" id="UP000198923"/>
    </source>
</evidence>
<dbReference type="InterPro" id="IPR050765">
    <property type="entry name" value="Riboflavin_Biosynth_HTPR"/>
</dbReference>
<proteinExistence type="predicted"/>
<dbReference type="AlphaFoldDB" id="A0A1G7TF26"/>
<keyword evidence="3" id="KW-0560">Oxidoreductase</keyword>
<evidence type="ECO:0000256" key="3">
    <source>
        <dbReference type="ARBA" id="ARBA00023002"/>
    </source>
</evidence>
<dbReference type="Gene3D" id="3.40.430.10">
    <property type="entry name" value="Dihydrofolate Reductase, subunit A"/>
    <property type="match status" value="1"/>
</dbReference>
<name>A0A1G7TF26_9ACTN</name>
<dbReference type="GO" id="GO:0008703">
    <property type="term" value="F:5-amino-6-(5-phosphoribosylamino)uracil reductase activity"/>
    <property type="evidence" value="ECO:0007669"/>
    <property type="project" value="InterPro"/>
</dbReference>